<keyword evidence="4 8" id="KW-0540">Nuclease</keyword>
<dbReference type="PROSITE" id="PS51975">
    <property type="entry name" value="RNASE_H_2"/>
    <property type="match status" value="1"/>
</dbReference>
<comment type="caution">
    <text evidence="12">The sequence shown here is derived from an EMBL/GenBank/DDBJ whole genome shotgun (WGS) entry which is preliminary data.</text>
</comment>
<feature type="region of interest" description="Disordered" evidence="10">
    <location>
        <begin position="1"/>
        <end position="20"/>
    </location>
</feature>
<sequence length="349" mass="38790">MDEPMEEVNESQDIAQETPIDNVFVPPSVKKEPILAGTSYTHMSDVPEVVKADMSTECVLGVDEAGRGPVLGPMVYGLYYLPISMHRSLLADTHHFDDSKVLTPAFRSSLMQAICTPGTDLFRSCGWATRVMSARDISSAQLRPTAMYNLNAQAMDATIDLIKQVFAQGVNVKEIYIDTIGQPATYQRKLERIFPTVNITVAKKADSLYPCVSAASVCAKVSRDAALDVEYDNFKEAVARDDARAKKALPEHPAAGWGSGYPSDARCSSWLKHNMDPHFGWGTECRYSWSTTKDLLDSKSGAKVTWPTVEDDEDSMKLTSFYMYDDEEANTGEDELSLWYGRRVTEEVF</sequence>
<dbReference type="RefSeq" id="XP_069202834.1">
    <property type="nucleotide sequence ID" value="XM_069345002.1"/>
</dbReference>
<evidence type="ECO:0000256" key="8">
    <source>
        <dbReference type="PROSITE-ProRule" id="PRU01319"/>
    </source>
</evidence>
<dbReference type="InterPro" id="IPR012337">
    <property type="entry name" value="RNaseH-like_sf"/>
</dbReference>
<evidence type="ECO:0000256" key="10">
    <source>
        <dbReference type="SAM" id="MobiDB-lite"/>
    </source>
</evidence>
<comment type="cofactor">
    <cofactor evidence="2">
        <name>Mg(2+)</name>
        <dbReference type="ChEBI" id="CHEBI:18420"/>
    </cofactor>
</comment>
<feature type="domain" description="RNase H type-2" evidence="11">
    <location>
        <begin position="57"/>
        <end position="301"/>
    </location>
</feature>
<feature type="binding site" evidence="8">
    <location>
        <position position="64"/>
    </location>
    <ligand>
        <name>a divalent metal cation</name>
        <dbReference type="ChEBI" id="CHEBI:60240"/>
    </ligand>
</feature>
<feature type="binding site" evidence="8">
    <location>
        <position position="178"/>
    </location>
    <ligand>
        <name>a divalent metal cation</name>
        <dbReference type="ChEBI" id="CHEBI:60240"/>
    </ligand>
</feature>
<dbReference type="GeneID" id="95978949"/>
<evidence type="ECO:0000256" key="1">
    <source>
        <dbReference type="ARBA" id="ARBA00000077"/>
    </source>
</evidence>
<dbReference type="Gene3D" id="1.10.10.460">
    <property type="entry name" value="Ribonuclease hii. Domain 2"/>
    <property type="match status" value="1"/>
</dbReference>
<evidence type="ECO:0000256" key="9">
    <source>
        <dbReference type="RuleBase" id="RU003515"/>
    </source>
</evidence>
<evidence type="ECO:0000313" key="13">
    <source>
        <dbReference type="Proteomes" id="UP001562354"/>
    </source>
</evidence>
<keyword evidence="6 8" id="KW-0255">Endonuclease</keyword>
<keyword evidence="5 8" id="KW-0479">Metal-binding</keyword>
<comment type="catalytic activity">
    <reaction evidence="1 8 9">
        <text>Endonucleolytic cleavage to 5'-phosphomonoester.</text>
        <dbReference type="EC" id="3.1.26.4"/>
    </reaction>
</comment>
<evidence type="ECO:0000313" key="12">
    <source>
        <dbReference type="EMBL" id="KAL1306562.1"/>
    </source>
</evidence>
<dbReference type="CDD" id="cd07181">
    <property type="entry name" value="RNase_HII_eukaryota_like"/>
    <property type="match status" value="1"/>
</dbReference>
<evidence type="ECO:0000256" key="4">
    <source>
        <dbReference type="ARBA" id="ARBA00022722"/>
    </source>
</evidence>
<proteinExistence type="inferred from homology"/>
<keyword evidence="13" id="KW-1185">Reference proteome</keyword>
<evidence type="ECO:0000256" key="2">
    <source>
        <dbReference type="ARBA" id="ARBA00001946"/>
    </source>
</evidence>
<dbReference type="InterPro" id="IPR023160">
    <property type="entry name" value="RNase_HII_hlx-loop-hlx_cap_dom"/>
</dbReference>
<feature type="compositionally biased region" description="Acidic residues" evidence="10">
    <location>
        <begin position="1"/>
        <end position="10"/>
    </location>
</feature>
<evidence type="ECO:0000256" key="7">
    <source>
        <dbReference type="ARBA" id="ARBA00022801"/>
    </source>
</evidence>
<evidence type="ECO:0000259" key="11">
    <source>
        <dbReference type="PROSITE" id="PS51975"/>
    </source>
</evidence>
<reference evidence="12 13" key="1">
    <citation type="submission" date="2024-07" db="EMBL/GenBank/DDBJ databases">
        <title>Draft sequence of the Neodothiora populina.</title>
        <authorList>
            <person name="Drown D.D."/>
            <person name="Schuette U.S."/>
            <person name="Buechlein A.B."/>
            <person name="Rusch D.R."/>
            <person name="Winton L.W."/>
            <person name="Adams G.A."/>
        </authorList>
    </citation>
    <scope>NUCLEOTIDE SEQUENCE [LARGE SCALE GENOMIC DNA]</scope>
    <source>
        <strain evidence="12 13">CPC 39397</strain>
    </source>
</reference>
<dbReference type="InterPro" id="IPR024567">
    <property type="entry name" value="RNase_HII/HIII_dom"/>
</dbReference>
<feature type="binding site" evidence="8">
    <location>
        <position position="63"/>
    </location>
    <ligand>
        <name>a divalent metal cation</name>
        <dbReference type="ChEBI" id="CHEBI:60240"/>
    </ligand>
</feature>
<dbReference type="Proteomes" id="UP001562354">
    <property type="component" value="Unassembled WGS sequence"/>
</dbReference>
<accession>A0ABR3PKG7</accession>
<keyword evidence="7 8" id="KW-0378">Hydrolase</keyword>
<evidence type="ECO:0000256" key="3">
    <source>
        <dbReference type="ARBA" id="ARBA00007058"/>
    </source>
</evidence>
<dbReference type="PANTHER" id="PTHR10954:SF7">
    <property type="entry name" value="RIBONUCLEASE H2 SUBUNIT A"/>
    <property type="match status" value="1"/>
</dbReference>
<protein>
    <recommendedName>
        <fullName evidence="9">Ribonuclease</fullName>
        <ecNumber evidence="9">3.1.26.4</ecNumber>
    </recommendedName>
</protein>
<organism evidence="12 13">
    <name type="scientific">Neodothiora populina</name>
    <dbReference type="NCBI Taxonomy" id="2781224"/>
    <lineage>
        <taxon>Eukaryota</taxon>
        <taxon>Fungi</taxon>
        <taxon>Dikarya</taxon>
        <taxon>Ascomycota</taxon>
        <taxon>Pezizomycotina</taxon>
        <taxon>Dothideomycetes</taxon>
        <taxon>Dothideomycetidae</taxon>
        <taxon>Dothideales</taxon>
        <taxon>Dothioraceae</taxon>
        <taxon>Neodothiora</taxon>
    </lineage>
</organism>
<dbReference type="NCBIfam" id="TIGR00729">
    <property type="entry name" value="ribonuclease HII"/>
    <property type="match status" value="1"/>
</dbReference>
<dbReference type="InterPro" id="IPR036397">
    <property type="entry name" value="RNaseH_sf"/>
</dbReference>
<comment type="function">
    <text evidence="9">Endonuclease that specifically degrades the RNA of RNA-DNA hybrids.</text>
</comment>
<dbReference type="PANTHER" id="PTHR10954">
    <property type="entry name" value="RIBONUCLEASE H2 SUBUNIT A"/>
    <property type="match status" value="1"/>
</dbReference>
<dbReference type="InterPro" id="IPR004649">
    <property type="entry name" value="RNase_H2_suA"/>
</dbReference>
<dbReference type="Pfam" id="PF01351">
    <property type="entry name" value="RNase_HII"/>
    <property type="match status" value="1"/>
</dbReference>
<dbReference type="EC" id="3.1.26.4" evidence="9"/>
<dbReference type="EMBL" id="JBFMKM010000004">
    <property type="protein sequence ID" value="KAL1306562.1"/>
    <property type="molecule type" value="Genomic_DNA"/>
</dbReference>
<name>A0ABR3PKG7_9PEZI</name>
<comment type="cofactor">
    <cofactor evidence="8">
        <name>Mn(2+)</name>
        <dbReference type="ChEBI" id="CHEBI:29035"/>
    </cofactor>
    <cofactor evidence="8">
        <name>Mg(2+)</name>
        <dbReference type="ChEBI" id="CHEBI:18420"/>
    </cofactor>
    <text evidence="8">Manganese or magnesium. Binds 1 divalent metal ion per monomer in the absence of substrate. May bind a second metal ion after substrate binding.</text>
</comment>
<evidence type="ECO:0000256" key="6">
    <source>
        <dbReference type="ARBA" id="ARBA00022759"/>
    </source>
</evidence>
<dbReference type="Gene3D" id="3.30.420.10">
    <property type="entry name" value="Ribonuclease H-like superfamily/Ribonuclease H"/>
    <property type="match status" value="1"/>
</dbReference>
<gene>
    <name evidence="12" type="ORF">AAFC00_005250</name>
</gene>
<comment type="similarity">
    <text evidence="3">Belongs to the RNase HII family. Eukaryotic subfamily.</text>
</comment>
<evidence type="ECO:0000256" key="5">
    <source>
        <dbReference type="ARBA" id="ARBA00022723"/>
    </source>
</evidence>
<dbReference type="SUPFAM" id="SSF53098">
    <property type="entry name" value="Ribonuclease H-like"/>
    <property type="match status" value="1"/>
</dbReference>
<dbReference type="InterPro" id="IPR001352">
    <property type="entry name" value="RNase_HII/HIII"/>
</dbReference>